<feature type="region of interest" description="Disordered" evidence="2">
    <location>
        <begin position="112"/>
        <end position="179"/>
    </location>
</feature>
<keyword evidence="5" id="KW-1185">Reference proteome</keyword>
<organism evidence="4 5">
    <name type="scientific">Collybia nuda</name>
    <dbReference type="NCBI Taxonomy" id="64659"/>
    <lineage>
        <taxon>Eukaryota</taxon>
        <taxon>Fungi</taxon>
        <taxon>Dikarya</taxon>
        <taxon>Basidiomycota</taxon>
        <taxon>Agaricomycotina</taxon>
        <taxon>Agaricomycetes</taxon>
        <taxon>Agaricomycetidae</taxon>
        <taxon>Agaricales</taxon>
        <taxon>Tricholomatineae</taxon>
        <taxon>Clitocybaceae</taxon>
        <taxon>Collybia</taxon>
    </lineage>
</organism>
<keyword evidence="1" id="KW-0175">Coiled coil</keyword>
<evidence type="ECO:0000259" key="3">
    <source>
        <dbReference type="Pfam" id="PF02179"/>
    </source>
</evidence>
<feature type="domain" description="BAG" evidence="3">
    <location>
        <begin position="262"/>
        <end position="302"/>
    </location>
</feature>
<comment type="caution">
    <text evidence="4">The sequence shown here is derived from an EMBL/GenBank/DDBJ whole genome shotgun (WGS) entry which is preliminary data.</text>
</comment>
<protein>
    <recommendedName>
        <fullName evidence="3">BAG domain-containing protein</fullName>
    </recommendedName>
</protein>
<dbReference type="EMBL" id="MU150233">
    <property type="protein sequence ID" value="KAF9468313.1"/>
    <property type="molecule type" value="Genomic_DNA"/>
</dbReference>
<accession>A0A9P5YG80</accession>
<sequence>MFYNPYNTRQYCPFERALARERALAQQQALQRARAQYLPYDDESDAEYYVLHQLPPRERMYLQALKQEEMERRRREEEAMNQQRLEAQRQEQLRREMLLRQYMNSFNLESIQRERSQSGSPHPHQYAAQSKSASPAPSEPIRIRIRTPSPARSTVVSESVPAEATQTPPHSPPPYIPQYSLEDRNEAASKIQTCYRSHRSLRTIHDLAHEFNILKSSFTLPTTLDFQGPDKIITIPSSQSSTTTLDSSGKYTPKLAYTTTNYDLHVYVEALNRLLIRLDGVESWGEKRVREERRRVVRQIEAEAGSVEVYWKGIWIGRTLADTHEPQDGVSEERETREEEMVDVDVGSAEVQPVVAGDLAPSDSQSEEDSDMVAKEEENQGGFTKSRQLAVDPPASYPQREEDSDMETREEVQQRPEVDVEADSVGERPIVVDPVSSDAQDDFVELPQLVSQQDVIDTDSDDADFSEVEDIVTPEEDAVPPVVVAVADLELEPSPEVDTSLVVPPPSKVSEAVISEGLEGDFEMV</sequence>
<evidence type="ECO:0000256" key="1">
    <source>
        <dbReference type="SAM" id="Coils"/>
    </source>
</evidence>
<dbReference type="InterPro" id="IPR003103">
    <property type="entry name" value="BAG_domain"/>
</dbReference>
<dbReference type="SUPFAM" id="SSF63491">
    <property type="entry name" value="BAG domain"/>
    <property type="match status" value="1"/>
</dbReference>
<dbReference type="OrthoDB" id="333905at2759"/>
<dbReference type="InterPro" id="IPR036533">
    <property type="entry name" value="BAG_dom_sf"/>
</dbReference>
<name>A0A9P5YG80_9AGAR</name>
<evidence type="ECO:0000313" key="4">
    <source>
        <dbReference type="EMBL" id="KAF9468313.1"/>
    </source>
</evidence>
<dbReference type="AlphaFoldDB" id="A0A9P5YG80"/>
<dbReference type="GO" id="GO:0051087">
    <property type="term" value="F:protein-folding chaperone binding"/>
    <property type="evidence" value="ECO:0007669"/>
    <property type="project" value="InterPro"/>
</dbReference>
<reference evidence="4" key="1">
    <citation type="submission" date="2020-11" db="EMBL/GenBank/DDBJ databases">
        <authorList>
            <consortium name="DOE Joint Genome Institute"/>
            <person name="Ahrendt S."/>
            <person name="Riley R."/>
            <person name="Andreopoulos W."/>
            <person name="Labutti K."/>
            <person name="Pangilinan J."/>
            <person name="Ruiz-Duenas F.J."/>
            <person name="Barrasa J.M."/>
            <person name="Sanchez-Garcia M."/>
            <person name="Camarero S."/>
            <person name="Miyauchi S."/>
            <person name="Serrano A."/>
            <person name="Linde D."/>
            <person name="Babiker R."/>
            <person name="Drula E."/>
            <person name="Ayuso-Fernandez I."/>
            <person name="Pacheco R."/>
            <person name="Padilla G."/>
            <person name="Ferreira P."/>
            <person name="Barriuso J."/>
            <person name="Kellner H."/>
            <person name="Castanera R."/>
            <person name="Alfaro M."/>
            <person name="Ramirez L."/>
            <person name="Pisabarro A.G."/>
            <person name="Kuo A."/>
            <person name="Tritt A."/>
            <person name="Lipzen A."/>
            <person name="He G."/>
            <person name="Yan M."/>
            <person name="Ng V."/>
            <person name="Cullen D."/>
            <person name="Martin F."/>
            <person name="Rosso M.-N."/>
            <person name="Henrissat B."/>
            <person name="Hibbett D."/>
            <person name="Martinez A.T."/>
            <person name="Grigoriev I.V."/>
        </authorList>
    </citation>
    <scope>NUCLEOTIDE SEQUENCE</scope>
    <source>
        <strain evidence="4">CBS 247.69</strain>
    </source>
</reference>
<dbReference type="Proteomes" id="UP000807353">
    <property type="component" value="Unassembled WGS sequence"/>
</dbReference>
<feature type="compositionally biased region" description="Basic and acidic residues" evidence="2">
    <location>
        <begin position="406"/>
        <end position="418"/>
    </location>
</feature>
<dbReference type="Gene3D" id="1.20.58.120">
    <property type="entry name" value="BAG domain"/>
    <property type="match status" value="1"/>
</dbReference>
<feature type="coiled-coil region" evidence="1">
    <location>
        <begin position="62"/>
        <end position="95"/>
    </location>
</feature>
<feature type="compositionally biased region" description="Low complexity" evidence="2">
    <location>
        <begin position="127"/>
        <end position="140"/>
    </location>
</feature>
<gene>
    <name evidence="4" type="ORF">BDZ94DRAFT_1232372</name>
</gene>
<evidence type="ECO:0000256" key="2">
    <source>
        <dbReference type="SAM" id="MobiDB-lite"/>
    </source>
</evidence>
<dbReference type="Pfam" id="PF02179">
    <property type="entry name" value="BAG"/>
    <property type="match status" value="1"/>
</dbReference>
<evidence type="ECO:0000313" key="5">
    <source>
        <dbReference type="Proteomes" id="UP000807353"/>
    </source>
</evidence>
<feature type="region of interest" description="Disordered" evidence="2">
    <location>
        <begin position="323"/>
        <end position="427"/>
    </location>
</feature>
<proteinExistence type="predicted"/>
<feature type="compositionally biased region" description="Basic and acidic residues" evidence="2">
    <location>
        <begin position="323"/>
        <end position="339"/>
    </location>
</feature>
<dbReference type="PROSITE" id="PS50096">
    <property type="entry name" value="IQ"/>
    <property type="match status" value="1"/>
</dbReference>